<evidence type="ECO:0000256" key="1">
    <source>
        <dbReference type="ARBA" id="ARBA00011053"/>
    </source>
</evidence>
<dbReference type="EC" id="2.7.7.7" evidence="16"/>
<gene>
    <name evidence="16" type="primary">polC</name>
    <name evidence="19" type="ORF">J07HQW1_03631</name>
</gene>
<dbReference type="NCBIfam" id="TIGR01445">
    <property type="entry name" value="intein_Nterm"/>
    <property type="match status" value="1"/>
</dbReference>
<keyword evidence="10 16" id="KW-0239">DNA-directed DNA polymerase</keyword>
<dbReference type="InterPro" id="IPR006141">
    <property type="entry name" value="Intein_N"/>
</dbReference>
<evidence type="ECO:0000256" key="8">
    <source>
        <dbReference type="ARBA" id="ARBA00022813"/>
    </source>
</evidence>
<sequence>MAIIVRDADKQYFETLESHLEQAFARARQAKGQGYDPKPEVEIPVARDMADRVENILGIPDVGKRIRELDAERSREEVALELVTDFVEGTVGDYDTREGKIEGAVRTAVALLTEGVVAAPIEGIDRVEILSNDDGSEFVNVYYAGPIRSAGGTAQALSVLVADYARSLLDIDEYAARTAETERYAEEVSLYDRETGLQYSPKDKETKFITKHMPIMLDGEATGDEEVSGYRDLERVDTNAARGGMCLVLAEGIALKAPKIQRYTRQLDEVEWPWLQDLIDDTIGSDEHSNSSAENGDTNKAETEEGTNKAHTENNEHGNDALDETTGGESLQSPRVDATHKYLRDLIAGRPVFGHPSAPGAFRLRYGRARNHGFATAGVHPATMHIVDDFIATGTQIKTERPGKAGGVVPVDSIEGPTVRLANGDVRCINDPEEAKKLQNGVEKILDLGEYLVNFGEFIENNHPLAPAAYVFEWWIQDFEASDADVQALRDDPTVDLERPTIENAIRWAKEYETPLHPAYTYLWHDISVTELDRLADAIVAGEVVTSEVSDIVNPSTDTSIGVTTTIDDALTIETTPAIRETVERLLIEHHQGDELIHIPAWRVLALSVGIEIASDDEAGVGDRIWSLSDLSERARKQDNGKNAIAAVNEVAPFQVRERAPTRIGSRMGRPEKSEDRDLSPAVHTLFPIGEAGGNQRNLSDAAQSFGDDTERGQISVQLGRRQCPHCETIGFELQCAECGRHTEPQFECHECESILHPDESGRVYCDRCERDVTSAEWQDIDLHQRYRDGLDRVDERESSFEILKGVKGLTSSHKTPEPLEKGILRAKHDVSSFKDGTVRYDMTDLPVTAVRPKELDVTAAHFRELGYQTDINGEPLQFDNQLVELKVQDIVLPDGAAEHMMKTADFVDDLLEQFYELDRFYQIDERDDLIGELVFGMAPHTSAAVVGRIVGFTSAAVGYAHPYFHAAKRRNCFHPETKMWFRDTDDEWHHETIQTFVEDRLDDPEMDAVGTLVQELDADTDRELMVPSIDDDGNERLQSVTAVSKHPAVNHLVQIETISGREVTVTPDHEMHILEQGNLVSKQAREITPGEYAVMPKQLQTVAPSSHTSQYDLLREFLTRDELAGDRMMIHTSDPVRLCNHVLTEEATEYDDVINRMQDAVCHLDENQKTLRRWLDEGTIPVVLLREFVETDEALLMSVPDDVQIGLRGEGVRINRHIRFTEGLASLLGYYAAAGIVHTQTNPLSDESTQQTQSKITFYHIDTQTQAVLSNALNSVFEIETIQYHPNRERVDISGELIRRVFDTVFDVGTQPSDKRIPQALFDVSESHITSYLRCFFSVHDSLTTDTTNISATTVSRELKEDVIAVIRRLGITAEITTQQSESVSEILPEWYTIDNITQHDADDSSVPTRSYIISIASSDAVRLQRDGQAQEQAKYDAQYSTTNDNGARQSHRVTDGGSKDYITEPITDIEYVDADIDYTYCLTVSETHSLIVNDLSQKQCDGDEDCVMLLMDGLLNFSREYLPDKRGGSVAADSRLVAVSPDDEIVFTTVEDFWEKLNSPIERDGKFRKRTCVSEGWQTYAFDENHEASPRPIEKAIRYTADESEQLRRITTQLGRSLDITDEHSLFRYDDGIEEVAGDDLTAGDIIVAPRTLDVEVTQTTLDLSEYIHDNERCPSEQTGSGELNLASKSAISDPRDKETPGVTHNVLPQRSRSTDEMTTLSPTAVGGLEPEQNETLRVGESTGAIKRYIDVDDSFGWLLGQFIAQRSISTDALTMTVHTAAKKHAERIVATSDGVFEIKPTVNSTERGYEIVFPSVFDTIVSRLTDKNQSEPEQDIDHTHTDEIGIPECILHAPDDVALSFLQGFILGENAHKKGETALEASEMVSESETTVTLKTPSVGVKDGLVFLCHRLGIIAHISEKSGEEYSAHFEESRYTVSIATEGKTNPLDQILNGERPTMPEGVSVPVPDALLTIHESIANSPHIDQVIPDAVVQQETVSLETLQSLLTELSTVDLPAQLEAKRDELTLLTEGDLSYLRVESVECVDYDGYLYDLQVGGEPVFTANWLYAHNSMDAPLVMSSRIDPSEIDDEAHNMDIVRQYPREFYEATRRMEDPDEWEEEVTIAEEYLDTDNEYTGFNHTHDTTDIAAGPDLSAYKTLDSMMDKMDAQLELARKLRAVDETDVAERVIEYHFLPDLIGNLRAFSRQQTRCLDCGESYRRMPLTGECRECGGRVNLTVHEGSVNKYMDTAIHIAEEFDCREYTKQRLEVLERSLESIFEDDTNKQSGIADFM</sequence>
<keyword evidence="6 16" id="KW-0540">Nuclease</keyword>
<dbReference type="CDD" id="cd00081">
    <property type="entry name" value="Hint"/>
    <property type="match status" value="2"/>
</dbReference>
<dbReference type="PROSITE" id="PS50817">
    <property type="entry name" value="INTEIN_N_TER"/>
    <property type="match status" value="1"/>
</dbReference>
<dbReference type="GO" id="GO:0006261">
    <property type="term" value="P:DNA-templated DNA replication"/>
    <property type="evidence" value="ECO:0007669"/>
    <property type="project" value="UniProtKB-UniRule"/>
</dbReference>
<keyword evidence="3 16" id="KW-0808">Transferase</keyword>
<feature type="compositionally biased region" description="Polar residues" evidence="17">
    <location>
        <begin position="1440"/>
        <end position="1450"/>
    </location>
</feature>
<dbReference type="GO" id="GO:0006308">
    <property type="term" value="P:DNA catabolic process"/>
    <property type="evidence" value="ECO:0007669"/>
    <property type="project" value="UniProtKB-UniRule"/>
</dbReference>
<evidence type="ECO:0000256" key="10">
    <source>
        <dbReference type="ARBA" id="ARBA00022932"/>
    </source>
</evidence>
<feature type="region of interest" description="Disordered" evidence="17">
    <location>
        <begin position="1694"/>
        <end position="1730"/>
    </location>
</feature>
<evidence type="ECO:0000256" key="5">
    <source>
        <dbReference type="ARBA" id="ARBA00022705"/>
    </source>
</evidence>
<dbReference type="PROSITE" id="PS50819">
    <property type="entry name" value="INTEIN_ENDONUCLEASE"/>
    <property type="match status" value="1"/>
</dbReference>
<keyword evidence="7 16" id="KW-0378">Hydrolase</keyword>
<dbReference type="InterPro" id="IPR004475">
    <property type="entry name" value="PolC_DP2"/>
</dbReference>
<accession>U1PIT4</accession>
<name>U1PIT4_9EURY</name>
<dbReference type="GO" id="GO:0004519">
    <property type="term" value="F:endonuclease activity"/>
    <property type="evidence" value="ECO:0007669"/>
    <property type="project" value="InterPro"/>
</dbReference>
<comment type="similarity">
    <text evidence="1 16">Belongs to the archaeal DNA polymerase II family.</text>
</comment>
<dbReference type="Gene3D" id="2.170.16.10">
    <property type="entry name" value="Hedgehog/Intein (Hint) domain"/>
    <property type="match status" value="2"/>
</dbReference>
<dbReference type="SMART" id="SM00305">
    <property type="entry name" value="HintC"/>
    <property type="match status" value="2"/>
</dbReference>
<dbReference type="EMBL" id="KE356560">
    <property type="protein sequence ID" value="ERG93567.1"/>
    <property type="molecule type" value="Genomic_DNA"/>
</dbReference>
<evidence type="ECO:0000256" key="17">
    <source>
        <dbReference type="SAM" id="MobiDB-lite"/>
    </source>
</evidence>
<protein>
    <recommendedName>
        <fullName evidence="16">DNA polymerase II large subunit</fullName>
        <shortName evidence="16">Pol II</shortName>
        <ecNumber evidence="16">2.7.7.7</ecNumber>
    </recommendedName>
    <alternativeName>
        <fullName evidence="16">Exodeoxyribonuclease large subunit</fullName>
        <ecNumber evidence="16">3.1.11.1</ecNumber>
    </alternativeName>
</protein>
<keyword evidence="4 16" id="KW-0548">Nucleotidyltransferase</keyword>
<dbReference type="Pfam" id="PF24844">
    <property type="entry name" value="PolC_DP2_central"/>
    <property type="match status" value="1"/>
</dbReference>
<dbReference type="Pfam" id="PF03833">
    <property type="entry name" value="PolC_DP2_N"/>
    <property type="match status" value="1"/>
</dbReference>
<evidence type="ECO:0000313" key="20">
    <source>
        <dbReference type="Proteomes" id="UP000030649"/>
    </source>
</evidence>
<dbReference type="STRING" id="1238424.J07HQW1_03631"/>
<dbReference type="InterPro" id="IPR003587">
    <property type="entry name" value="Hint_dom_N"/>
</dbReference>
<evidence type="ECO:0000256" key="9">
    <source>
        <dbReference type="ARBA" id="ARBA00022839"/>
    </source>
</evidence>
<keyword evidence="13 16" id="KW-0511">Multifunctional enzyme</keyword>
<keyword evidence="9 16" id="KW-0269">Exonuclease</keyword>
<dbReference type="InterPro" id="IPR056171">
    <property type="entry name" value="PolC_DP2_central_dom"/>
</dbReference>
<dbReference type="SUPFAM" id="SSF55608">
    <property type="entry name" value="Homing endonucleases"/>
    <property type="match status" value="2"/>
</dbReference>
<keyword evidence="8" id="KW-0068">Autocatalytic cleavage</keyword>
<dbReference type="PANTHER" id="PTHR42210">
    <property type="entry name" value="DNA POLYMERASE II LARGE SUBUNIT"/>
    <property type="match status" value="1"/>
</dbReference>
<feature type="compositionally biased region" description="Basic and acidic residues" evidence="17">
    <location>
        <begin position="297"/>
        <end position="320"/>
    </location>
</feature>
<comment type="function">
    <text evidence="14 16">Possesses two activities: a DNA synthesis (polymerase) and an exonucleolytic activity that degrades single-stranded DNA in the 3'- to 5'-direction. Has a template-primer preference which is characteristic of a replicative DNA polymerase.</text>
</comment>
<evidence type="ECO:0000256" key="15">
    <source>
        <dbReference type="ARBA" id="ARBA00049244"/>
    </source>
</evidence>
<evidence type="ECO:0000256" key="13">
    <source>
        <dbReference type="ARBA" id="ARBA00023268"/>
    </source>
</evidence>
<comment type="subunit">
    <text evidence="2 16">Heterodimer of a large subunit and a small subunit.</text>
</comment>
<evidence type="ECO:0000313" key="19">
    <source>
        <dbReference type="EMBL" id="ERG93567.1"/>
    </source>
</evidence>
<dbReference type="InterPro" id="IPR016033">
    <property type="entry name" value="PolC_DP2_N"/>
</dbReference>
<feature type="region of interest" description="Disordered" evidence="17">
    <location>
        <begin position="283"/>
        <end position="335"/>
    </location>
</feature>
<dbReference type="NCBIfam" id="TIGR00354">
    <property type="entry name" value="polC"/>
    <property type="match status" value="1"/>
</dbReference>
<evidence type="ECO:0000256" key="4">
    <source>
        <dbReference type="ARBA" id="ARBA00022695"/>
    </source>
</evidence>
<dbReference type="Gene3D" id="3.10.28.10">
    <property type="entry name" value="Homing endonucleases"/>
    <property type="match status" value="2"/>
</dbReference>
<evidence type="ECO:0000259" key="18">
    <source>
        <dbReference type="PROSITE" id="PS50819"/>
    </source>
</evidence>
<dbReference type="InterPro" id="IPR056172">
    <property type="entry name" value="PolC_DP2_cat_dom"/>
</dbReference>
<feature type="region of interest" description="Disordered" evidence="17">
    <location>
        <begin position="1438"/>
        <end position="1461"/>
    </location>
</feature>
<keyword evidence="12 16" id="KW-0238">DNA-binding</keyword>
<dbReference type="GO" id="GO:0003887">
    <property type="term" value="F:DNA-directed DNA polymerase activity"/>
    <property type="evidence" value="ECO:0007669"/>
    <property type="project" value="UniProtKB-UniRule"/>
</dbReference>
<dbReference type="HAMAP" id="MF_00324">
    <property type="entry name" value="DNApol_II_L_arch"/>
    <property type="match status" value="1"/>
</dbReference>
<dbReference type="GO" id="GO:0003677">
    <property type="term" value="F:DNA binding"/>
    <property type="evidence" value="ECO:0007669"/>
    <property type="project" value="UniProtKB-UniRule"/>
</dbReference>
<dbReference type="Proteomes" id="UP000030649">
    <property type="component" value="Unassembled WGS sequence"/>
</dbReference>
<dbReference type="Pfam" id="PF24846">
    <property type="entry name" value="PolC_DP2_cat"/>
    <property type="match status" value="3"/>
</dbReference>
<organism evidence="19 20">
    <name type="scientific">Haloquadratum walsbyi J07HQW1</name>
    <dbReference type="NCBI Taxonomy" id="1238424"/>
    <lineage>
        <taxon>Archaea</taxon>
        <taxon>Methanobacteriati</taxon>
        <taxon>Methanobacteriota</taxon>
        <taxon>Stenosarchaea group</taxon>
        <taxon>Halobacteria</taxon>
        <taxon>Halobacteriales</taxon>
        <taxon>Haloferacaceae</taxon>
        <taxon>Haloquadratum</taxon>
    </lineage>
</organism>
<comment type="catalytic activity">
    <reaction evidence="15 16">
        <text>DNA(n) + a 2'-deoxyribonucleoside 5'-triphosphate = DNA(n+1) + diphosphate</text>
        <dbReference type="Rhea" id="RHEA:22508"/>
        <dbReference type="Rhea" id="RHEA-COMP:17339"/>
        <dbReference type="Rhea" id="RHEA-COMP:17340"/>
        <dbReference type="ChEBI" id="CHEBI:33019"/>
        <dbReference type="ChEBI" id="CHEBI:61560"/>
        <dbReference type="ChEBI" id="CHEBI:173112"/>
        <dbReference type="EC" id="2.7.7.7"/>
    </reaction>
</comment>
<keyword evidence="11" id="KW-0651">Protein splicing</keyword>
<evidence type="ECO:0000256" key="2">
    <source>
        <dbReference type="ARBA" id="ARBA00011315"/>
    </source>
</evidence>
<evidence type="ECO:0000256" key="14">
    <source>
        <dbReference type="ARBA" id="ARBA00025068"/>
    </source>
</evidence>
<feature type="domain" description="DOD-type homing endonuclease" evidence="18">
    <location>
        <begin position="1228"/>
        <end position="1373"/>
    </location>
</feature>
<comment type="catalytic activity">
    <reaction evidence="16">
        <text>Exonucleolytic cleavage in the 3'- to 5'-direction to yield nucleoside 5'-phosphates.</text>
        <dbReference type="EC" id="3.1.11.1"/>
    </reaction>
</comment>
<dbReference type="HOGENOM" id="CLU_001154_0_0_2"/>
<evidence type="ECO:0000256" key="7">
    <source>
        <dbReference type="ARBA" id="ARBA00022801"/>
    </source>
</evidence>
<dbReference type="GO" id="GO:0016539">
    <property type="term" value="P:intein-mediated protein splicing"/>
    <property type="evidence" value="ECO:0007669"/>
    <property type="project" value="InterPro"/>
</dbReference>
<evidence type="ECO:0000256" key="12">
    <source>
        <dbReference type="ARBA" id="ARBA00023125"/>
    </source>
</evidence>
<dbReference type="InterPro" id="IPR027434">
    <property type="entry name" value="Homing_endonucl"/>
</dbReference>
<dbReference type="SMART" id="SM00306">
    <property type="entry name" value="HintN"/>
    <property type="match status" value="2"/>
</dbReference>
<dbReference type="InterPro" id="IPR006142">
    <property type="entry name" value="INTEIN"/>
</dbReference>
<dbReference type="PRINTS" id="PR00379">
    <property type="entry name" value="INTEIN"/>
</dbReference>
<dbReference type="InterPro" id="IPR003586">
    <property type="entry name" value="Hint_dom_C"/>
</dbReference>
<evidence type="ECO:0000256" key="16">
    <source>
        <dbReference type="HAMAP-Rule" id="MF_00324"/>
    </source>
</evidence>
<keyword evidence="5 16" id="KW-0235">DNA replication</keyword>
<evidence type="ECO:0000256" key="11">
    <source>
        <dbReference type="ARBA" id="ARBA00023000"/>
    </source>
</evidence>
<dbReference type="SUPFAM" id="SSF51294">
    <property type="entry name" value="Hedgehog/intein (Hint) domain"/>
    <property type="match status" value="2"/>
</dbReference>
<dbReference type="EC" id="3.1.11.1" evidence="16"/>
<dbReference type="PANTHER" id="PTHR42210:SF1">
    <property type="entry name" value="DNA POLYMERASE II LARGE SUBUNIT"/>
    <property type="match status" value="1"/>
</dbReference>
<reference evidence="19 20" key="1">
    <citation type="journal article" date="2013" name="PLoS ONE">
        <title>Assembly-driven community genomics of a hypersaline microbial ecosystem.</title>
        <authorList>
            <person name="Podell S."/>
            <person name="Ugalde J.A."/>
            <person name="Narasingarao P."/>
            <person name="Banfield J.F."/>
            <person name="Heidelberg K.B."/>
            <person name="Allen E.E."/>
        </authorList>
    </citation>
    <scope>NUCLEOTIDE SEQUENCE [LARGE SCALE GENOMIC DNA]</scope>
    <source>
        <strain evidence="20">J07HQW1</strain>
    </source>
</reference>
<feature type="compositionally biased region" description="Polar residues" evidence="17">
    <location>
        <begin position="1709"/>
        <end position="1725"/>
    </location>
</feature>
<evidence type="ECO:0000256" key="6">
    <source>
        <dbReference type="ARBA" id="ARBA00022722"/>
    </source>
</evidence>
<dbReference type="Pfam" id="PF14890">
    <property type="entry name" value="Intein_splicing"/>
    <property type="match status" value="2"/>
</dbReference>
<dbReference type="InterPro" id="IPR004042">
    <property type="entry name" value="Intein_endonuc_central"/>
</dbReference>
<proteinExistence type="inferred from homology"/>
<dbReference type="GO" id="GO:0008310">
    <property type="term" value="F:single-stranded DNA 3'-5' DNA exonuclease activity"/>
    <property type="evidence" value="ECO:0007669"/>
    <property type="project" value="UniProtKB-EC"/>
</dbReference>
<dbReference type="InterPro" id="IPR036844">
    <property type="entry name" value="Hint_dom_sf"/>
</dbReference>
<evidence type="ECO:0000256" key="3">
    <source>
        <dbReference type="ARBA" id="ARBA00022679"/>
    </source>
</evidence>